<dbReference type="InterPro" id="IPR013094">
    <property type="entry name" value="AB_hydrolase_3"/>
</dbReference>
<feature type="domain" description="Alpha/beta hydrolase fold-3" evidence="1">
    <location>
        <begin position="1"/>
        <end position="45"/>
    </location>
</feature>
<dbReference type="AlphaFoldDB" id="A0AAE0ENQ0"/>
<protein>
    <recommendedName>
        <fullName evidence="1">Alpha/beta hydrolase fold-3 domain-containing protein</fullName>
    </recommendedName>
</protein>
<dbReference type="InterPro" id="IPR029058">
    <property type="entry name" value="AB_hydrolase_fold"/>
</dbReference>
<organism evidence="2 3">
    <name type="scientific">Cymbomonas tetramitiformis</name>
    <dbReference type="NCBI Taxonomy" id="36881"/>
    <lineage>
        <taxon>Eukaryota</taxon>
        <taxon>Viridiplantae</taxon>
        <taxon>Chlorophyta</taxon>
        <taxon>Pyramimonadophyceae</taxon>
        <taxon>Pyramimonadales</taxon>
        <taxon>Pyramimonadaceae</taxon>
        <taxon>Cymbomonas</taxon>
    </lineage>
</organism>
<sequence length="78" mass="8371">MPHSIVVTAGFDVLRDQGVAYANKLKAAGVDVIHRHYDSFVHGFANIGIIKEVQAAMLEICADLQHALSITADDPVAN</sequence>
<evidence type="ECO:0000313" key="2">
    <source>
        <dbReference type="EMBL" id="KAK3235343.1"/>
    </source>
</evidence>
<evidence type="ECO:0000313" key="3">
    <source>
        <dbReference type="Proteomes" id="UP001190700"/>
    </source>
</evidence>
<dbReference type="Gene3D" id="3.40.50.1820">
    <property type="entry name" value="alpha/beta hydrolase"/>
    <property type="match status" value="1"/>
</dbReference>
<gene>
    <name evidence="2" type="ORF">CYMTET_54448</name>
</gene>
<dbReference type="SUPFAM" id="SSF53474">
    <property type="entry name" value="alpha/beta-Hydrolases"/>
    <property type="match status" value="1"/>
</dbReference>
<dbReference type="Pfam" id="PF07859">
    <property type="entry name" value="Abhydrolase_3"/>
    <property type="match status" value="1"/>
</dbReference>
<proteinExistence type="predicted"/>
<name>A0AAE0ENQ0_9CHLO</name>
<dbReference type="Proteomes" id="UP001190700">
    <property type="component" value="Unassembled WGS sequence"/>
</dbReference>
<accession>A0AAE0ENQ0</accession>
<dbReference type="GO" id="GO:0016787">
    <property type="term" value="F:hydrolase activity"/>
    <property type="evidence" value="ECO:0007669"/>
    <property type="project" value="InterPro"/>
</dbReference>
<keyword evidence="3" id="KW-1185">Reference proteome</keyword>
<dbReference type="EMBL" id="LGRX02035311">
    <property type="protein sequence ID" value="KAK3235343.1"/>
    <property type="molecule type" value="Genomic_DNA"/>
</dbReference>
<reference evidence="2 3" key="1">
    <citation type="journal article" date="2015" name="Genome Biol. Evol.">
        <title>Comparative Genomics of a Bacterivorous Green Alga Reveals Evolutionary Causalities and Consequences of Phago-Mixotrophic Mode of Nutrition.</title>
        <authorList>
            <person name="Burns J.A."/>
            <person name="Paasch A."/>
            <person name="Narechania A."/>
            <person name="Kim E."/>
        </authorList>
    </citation>
    <scope>NUCLEOTIDE SEQUENCE [LARGE SCALE GENOMIC DNA]</scope>
    <source>
        <strain evidence="2 3">PLY_AMNH</strain>
    </source>
</reference>
<comment type="caution">
    <text evidence="2">The sequence shown here is derived from an EMBL/GenBank/DDBJ whole genome shotgun (WGS) entry which is preliminary data.</text>
</comment>
<evidence type="ECO:0000259" key="1">
    <source>
        <dbReference type="Pfam" id="PF07859"/>
    </source>
</evidence>